<dbReference type="AlphaFoldDB" id="A0A565BJX5"/>
<sequence>MVYTVVYQTVYRWSNSVHGDRGGTVYTVVYTMTDGVHSGVPDGVHVGIPVVKLYTVTVVGRCTQWCTRWCTR</sequence>
<accession>A0A565BJX5</accession>
<protein>
    <submittedName>
        <fullName evidence="1">Uncharacterized protein</fullName>
    </submittedName>
</protein>
<gene>
    <name evidence="1" type="ORF">ANE_LOCUS11643</name>
</gene>
<dbReference type="Proteomes" id="UP000489600">
    <property type="component" value="Unassembled WGS sequence"/>
</dbReference>
<proteinExistence type="predicted"/>
<name>A0A565BJX5_9BRAS</name>
<comment type="caution">
    <text evidence="1">The sequence shown here is derived from an EMBL/GenBank/DDBJ whole genome shotgun (WGS) entry which is preliminary data.</text>
</comment>
<evidence type="ECO:0000313" key="2">
    <source>
        <dbReference type="Proteomes" id="UP000489600"/>
    </source>
</evidence>
<keyword evidence="2" id="KW-1185">Reference proteome</keyword>
<evidence type="ECO:0000313" key="1">
    <source>
        <dbReference type="EMBL" id="VVB01199.1"/>
    </source>
</evidence>
<dbReference type="EMBL" id="CABITT030000004">
    <property type="protein sequence ID" value="VVB01199.1"/>
    <property type="molecule type" value="Genomic_DNA"/>
</dbReference>
<organism evidence="1 2">
    <name type="scientific">Arabis nemorensis</name>
    <dbReference type="NCBI Taxonomy" id="586526"/>
    <lineage>
        <taxon>Eukaryota</taxon>
        <taxon>Viridiplantae</taxon>
        <taxon>Streptophyta</taxon>
        <taxon>Embryophyta</taxon>
        <taxon>Tracheophyta</taxon>
        <taxon>Spermatophyta</taxon>
        <taxon>Magnoliopsida</taxon>
        <taxon>eudicotyledons</taxon>
        <taxon>Gunneridae</taxon>
        <taxon>Pentapetalae</taxon>
        <taxon>rosids</taxon>
        <taxon>malvids</taxon>
        <taxon>Brassicales</taxon>
        <taxon>Brassicaceae</taxon>
        <taxon>Arabideae</taxon>
        <taxon>Arabis</taxon>
    </lineage>
</organism>
<reference evidence="1" key="1">
    <citation type="submission" date="2019-07" db="EMBL/GenBank/DDBJ databases">
        <authorList>
            <person name="Dittberner H."/>
        </authorList>
    </citation>
    <scope>NUCLEOTIDE SEQUENCE [LARGE SCALE GENOMIC DNA]</scope>
</reference>